<reference evidence="3" key="1">
    <citation type="submission" date="2015-03" db="EMBL/GenBank/DDBJ databases">
        <title>Luteipulveratus halotolerans sp. nov., a novel actinobacterium (Dermacoccaceae) from Sarawak, Malaysia.</title>
        <authorList>
            <person name="Juboi H."/>
            <person name="Basik A."/>
            <person name="Shamsul S.S."/>
            <person name="Arnold P."/>
            <person name="Schmitt E.K."/>
            <person name="Sanglier J.-J."/>
            <person name="Yeo T."/>
        </authorList>
    </citation>
    <scope>NUCLEOTIDE SEQUENCE [LARGE SCALE GENOMIC DNA]</scope>
    <source>
        <strain evidence="3">C296001</strain>
    </source>
</reference>
<name>A0A0L6CFK9_9MICO</name>
<keyword evidence="1" id="KW-0812">Transmembrane</keyword>
<protein>
    <recommendedName>
        <fullName evidence="4">YokE-like PH domain-containing protein</fullName>
    </recommendedName>
</protein>
<keyword evidence="3" id="KW-1185">Reference proteome</keyword>
<dbReference type="STRING" id="1631356.VV01_03335"/>
<evidence type="ECO:0000313" key="2">
    <source>
        <dbReference type="EMBL" id="KNX36390.1"/>
    </source>
</evidence>
<dbReference type="OrthoDB" id="3693511at2"/>
<proteinExistence type="predicted"/>
<dbReference type="AlphaFoldDB" id="A0A0L6CFK9"/>
<keyword evidence="1" id="KW-0472">Membrane</keyword>
<evidence type="ECO:0000256" key="1">
    <source>
        <dbReference type="SAM" id="Phobius"/>
    </source>
</evidence>
<organism evidence="2 3">
    <name type="scientific">Luteipulveratus halotolerans</name>
    <dbReference type="NCBI Taxonomy" id="1631356"/>
    <lineage>
        <taxon>Bacteria</taxon>
        <taxon>Bacillati</taxon>
        <taxon>Actinomycetota</taxon>
        <taxon>Actinomycetes</taxon>
        <taxon>Micrococcales</taxon>
        <taxon>Dermacoccaceae</taxon>
        <taxon>Luteipulveratus</taxon>
    </lineage>
</organism>
<dbReference type="EMBL" id="LAIR01000002">
    <property type="protein sequence ID" value="KNX36390.1"/>
    <property type="molecule type" value="Genomic_DNA"/>
</dbReference>
<dbReference type="RefSeq" id="WP_050668646.1">
    <property type="nucleotide sequence ID" value="NZ_LAIR01000002.1"/>
</dbReference>
<evidence type="ECO:0000313" key="3">
    <source>
        <dbReference type="Proteomes" id="UP000037397"/>
    </source>
</evidence>
<comment type="caution">
    <text evidence="2">The sequence shown here is derived from an EMBL/GenBank/DDBJ whole genome shotgun (WGS) entry which is preliminary data.</text>
</comment>
<dbReference type="Proteomes" id="UP000037397">
    <property type="component" value="Unassembled WGS sequence"/>
</dbReference>
<gene>
    <name evidence="2" type="ORF">VV01_03335</name>
</gene>
<feature type="transmembrane region" description="Helical" evidence="1">
    <location>
        <begin position="34"/>
        <end position="53"/>
    </location>
</feature>
<accession>A0A0L6CFK9</accession>
<evidence type="ECO:0008006" key="4">
    <source>
        <dbReference type="Google" id="ProtNLM"/>
    </source>
</evidence>
<keyword evidence="1" id="KW-1133">Transmembrane helix</keyword>
<sequence length="130" mass="15246">MALRDKLAKRMEPYLEPGERIQSVFMAQAGPSPYWLFLTYLMFFWFRPVVIAVTDRNVVIVNTGKFWTTTFPKKLHLRGPRMVWFGEQSGLWGSIQLDEKYYVHKRFHKDVRAADAALHQMQQAGVPISR</sequence>